<protein>
    <submittedName>
        <fullName evidence="3">Uncharacterized protein</fullName>
    </submittedName>
</protein>
<keyword evidence="2" id="KW-0472">Membrane</keyword>
<dbReference type="EMBL" id="BRXX01000071">
    <property type="protein sequence ID" value="GMH87380.1"/>
    <property type="molecule type" value="Genomic_DNA"/>
</dbReference>
<accession>A0A9W7ERK3</accession>
<dbReference type="Pfam" id="PF03382">
    <property type="entry name" value="DUF285"/>
    <property type="match status" value="1"/>
</dbReference>
<reference evidence="4" key="1">
    <citation type="journal article" date="2023" name="Commun. Biol.">
        <title>Genome analysis of Parmales, the sister group of diatoms, reveals the evolutionary specialization of diatoms from phago-mixotrophs to photoautotrophs.</title>
        <authorList>
            <person name="Ban H."/>
            <person name="Sato S."/>
            <person name="Yoshikawa S."/>
            <person name="Yamada K."/>
            <person name="Nakamura Y."/>
            <person name="Ichinomiya M."/>
            <person name="Sato N."/>
            <person name="Blanc-Mathieu R."/>
            <person name="Endo H."/>
            <person name="Kuwata A."/>
            <person name="Ogata H."/>
        </authorList>
    </citation>
    <scope>NUCLEOTIDE SEQUENCE [LARGE SCALE GENOMIC DNA]</scope>
    <source>
        <strain evidence="4">NIES 3699</strain>
    </source>
</reference>
<keyword evidence="2" id="KW-1133">Transmembrane helix</keyword>
<comment type="caution">
    <text evidence="3">The sequence shown here is derived from an EMBL/GenBank/DDBJ whole genome shotgun (WGS) entry which is preliminary data.</text>
</comment>
<evidence type="ECO:0000256" key="2">
    <source>
        <dbReference type="SAM" id="Phobius"/>
    </source>
</evidence>
<feature type="transmembrane region" description="Helical" evidence="2">
    <location>
        <begin position="448"/>
        <end position="467"/>
    </location>
</feature>
<evidence type="ECO:0000313" key="4">
    <source>
        <dbReference type="Proteomes" id="UP001165160"/>
    </source>
</evidence>
<keyword evidence="4" id="KW-1185">Reference proteome</keyword>
<gene>
    <name evidence="3" type="ORF">TrVE_jg12464</name>
</gene>
<evidence type="ECO:0000313" key="3">
    <source>
        <dbReference type="EMBL" id="GMH87380.1"/>
    </source>
</evidence>
<feature type="region of interest" description="Disordered" evidence="1">
    <location>
        <begin position="483"/>
        <end position="515"/>
    </location>
</feature>
<dbReference type="InterPro" id="IPR005046">
    <property type="entry name" value="DUF285"/>
</dbReference>
<feature type="compositionally biased region" description="Acidic residues" evidence="1">
    <location>
        <begin position="486"/>
        <end position="498"/>
    </location>
</feature>
<keyword evidence="2" id="KW-0812">Transmembrane</keyword>
<feature type="transmembrane region" description="Helical" evidence="2">
    <location>
        <begin position="160"/>
        <end position="183"/>
    </location>
</feature>
<sequence>MFESAFAFNQDLSSFNTAKVTSMAGMFMDAKSFDQGLLSFNTASVTDMQGMFAGATESTGLDACGFCANCPPSGGECLNGFKRVDSFNCDVCSEDTTKINDSCVKCPSNWILSSLLGFLVIIILALIAAVLYAFRNTRFMRAIEPPVNLKNLIRAKQIGAALQVLVIYAALSVSLSDWFLFIAEIFSQLSMPLEVKPVCTSWYESMARSEYYFLSAWIAFIVVYAVAFFLSSQKFKKIREEIIVEGRAETFNSEETIEDVERHGPYYAAFCLQYTPREYQHEEKAVVRKILWILGTKIVQFMAVVLANMGQKDNLSCARTAASSAALVAVNIWKSSSIIRDGEGEGDGGRDRGHTGVGEAVYGQIHQMVVAESYRFIIKLQSDLKLHTMNRGEVSRWSYEDKGGWTCARRFCGGMGFFLYGVGLYVGLMLCTGTQFRKGSLQGKDVGLMTVSTWAMTLLPSVLYLALEVLVWRAKKRWAHVKGDGDGDGGDGGDGDEENPVRKLEMVKRKSSTQL</sequence>
<feature type="transmembrane region" description="Helical" evidence="2">
    <location>
        <begin position="211"/>
        <end position="230"/>
    </location>
</feature>
<feature type="compositionally biased region" description="Basic and acidic residues" evidence="1">
    <location>
        <begin position="499"/>
        <end position="508"/>
    </location>
</feature>
<dbReference type="InterPro" id="IPR011889">
    <property type="entry name" value="Liste_lipo_26"/>
</dbReference>
<organism evidence="3 4">
    <name type="scientific">Triparma verrucosa</name>
    <dbReference type="NCBI Taxonomy" id="1606542"/>
    <lineage>
        <taxon>Eukaryota</taxon>
        <taxon>Sar</taxon>
        <taxon>Stramenopiles</taxon>
        <taxon>Ochrophyta</taxon>
        <taxon>Bolidophyceae</taxon>
        <taxon>Parmales</taxon>
        <taxon>Triparmaceae</taxon>
        <taxon>Triparma</taxon>
    </lineage>
</organism>
<feature type="transmembrane region" description="Helical" evidence="2">
    <location>
        <begin position="417"/>
        <end position="436"/>
    </location>
</feature>
<evidence type="ECO:0000256" key="1">
    <source>
        <dbReference type="SAM" id="MobiDB-lite"/>
    </source>
</evidence>
<dbReference type="AlphaFoldDB" id="A0A9W7ERK3"/>
<name>A0A9W7ERK3_9STRA</name>
<feature type="transmembrane region" description="Helical" evidence="2">
    <location>
        <begin position="110"/>
        <end position="134"/>
    </location>
</feature>
<dbReference type="NCBIfam" id="TIGR02167">
    <property type="entry name" value="Liste_lipo_26"/>
    <property type="match status" value="1"/>
</dbReference>
<dbReference type="Proteomes" id="UP001165160">
    <property type="component" value="Unassembled WGS sequence"/>
</dbReference>
<proteinExistence type="predicted"/>